<sequence>MGELMKAAGFPIFCNLTYPEEKQAPDLKNKNDDEIDKLIRLRMRTTYHYASTCRIAPEDDPKAPGVVDDELRVYGIANLRVCDTSVFPQIPSAHLQAPAVMVAERCADFIKKRS</sequence>
<keyword evidence="4" id="KW-1185">Reference proteome</keyword>
<comment type="caution">
    <text evidence="3">The sequence shown here is derived from an EMBL/GenBank/DDBJ whole genome shotgun (WGS) entry which is preliminary data.</text>
</comment>
<dbReference type="AlphaFoldDB" id="A0A9P8C5J9"/>
<dbReference type="PANTHER" id="PTHR11552:SF219">
    <property type="entry name" value="GLUCOSE-METHANOL-CHOLINE OXIDOREDUCTASE N-TERMINAL DOMAIN-CONTAINING PROTEIN"/>
    <property type="match status" value="1"/>
</dbReference>
<dbReference type="EMBL" id="MU251516">
    <property type="protein sequence ID" value="KAG9233101.1"/>
    <property type="molecule type" value="Genomic_DNA"/>
</dbReference>
<dbReference type="Proteomes" id="UP000824998">
    <property type="component" value="Unassembled WGS sequence"/>
</dbReference>
<evidence type="ECO:0000259" key="2">
    <source>
        <dbReference type="Pfam" id="PF05199"/>
    </source>
</evidence>
<evidence type="ECO:0000256" key="1">
    <source>
        <dbReference type="ARBA" id="ARBA00010790"/>
    </source>
</evidence>
<dbReference type="Pfam" id="PF05199">
    <property type="entry name" value="GMC_oxred_C"/>
    <property type="match status" value="1"/>
</dbReference>
<protein>
    <submittedName>
        <fullName evidence="3">GMC oxidoreductase-domain-containing protein</fullName>
    </submittedName>
</protein>
<name>A0A9P8C5J9_9HELO</name>
<dbReference type="InterPro" id="IPR012132">
    <property type="entry name" value="GMC_OxRdtase"/>
</dbReference>
<comment type="similarity">
    <text evidence="1">Belongs to the GMC oxidoreductase family.</text>
</comment>
<gene>
    <name evidence="3" type="ORF">BJ875DRAFT_58759</name>
</gene>
<feature type="domain" description="Glucose-methanol-choline oxidoreductase C-terminal" evidence="2">
    <location>
        <begin position="15"/>
        <end position="103"/>
    </location>
</feature>
<proteinExistence type="inferred from homology"/>
<dbReference type="GO" id="GO:0016614">
    <property type="term" value="F:oxidoreductase activity, acting on CH-OH group of donors"/>
    <property type="evidence" value="ECO:0007669"/>
    <property type="project" value="InterPro"/>
</dbReference>
<evidence type="ECO:0000313" key="3">
    <source>
        <dbReference type="EMBL" id="KAG9233101.1"/>
    </source>
</evidence>
<dbReference type="OrthoDB" id="3525285at2759"/>
<dbReference type="GO" id="GO:0050660">
    <property type="term" value="F:flavin adenine dinucleotide binding"/>
    <property type="evidence" value="ECO:0007669"/>
    <property type="project" value="InterPro"/>
</dbReference>
<organism evidence="3 4">
    <name type="scientific">Amylocarpus encephaloides</name>
    <dbReference type="NCBI Taxonomy" id="45428"/>
    <lineage>
        <taxon>Eukaryota</taxon>
        <taxon>Fungi</taxon>
        <taxon>Dikarya</taxon>
        <taxon>Ascomycota</taxon>
        <taxon>Pezizomycotina</taxon>
        <taxon>Leotiomycetes</taxon>
        <taxon>Helotiales</taxon>
        <taxon>Helotiales incertae sedis</taxon>
        <taxon>Amylocarpus</taxon>
    </lineage>
</organism>
<evidence type="ECO:0000313" key="4">
    <source>
        <dbReference type="Proteomes" id="UP000824998"/>
    </source>
</evidence>
<dbReference type="PANTHER" id="PTHR11552">
    <property type="entry name" value="GLUCOSE-METHANOL-CHOLINE GMC OXIDOREDUCTASE"/>
    <property type="match status" value="1"/>
</dbReference>
<accession>A0A9P8C5J9</accession>
<dbReference type="InterPro" id="IPR007867">
    <property type="entry name" value="GMC_OxRtase_C"/>
</dbReference>
<dbReference type="Gene3D" id="3.30.560.10">
    <property type="entry name" value="Glucose Oxidase, domain 3"/>
    <property type="match status" value="1"/>
</dbReference>
<dbReference type="SUPFAM" id="SSF51905">
    <property type="entry name" value="FAD/NAD(P)-binding domain"/>
    <property type="match status" value="1"/>
</dbReference>
<dbReference type="Gene3D" id="3.50.50.60">
    <property type="entry name" value="FAD/NAD(P)-binding domain"/>
    <property type="match status" value="1"/>
</dbReference>
<reference evidence="3" key="1">
    <citation type="journal article" date="2021" name="IMA Fungus">
        <title>Genomic characterization of three marine fungi, including Emericellopsis atlantica sp. nov. with signatures of a generalist lifestyle and marine biomass degradation.</title>
        <authorList>
            <person name="Hagestad O.C."/>
            <person name="Hou L."/>
            <person name="Andersen J.H."/>
            <person name="Hansen E.H."/>
            <person name="Altermark B."/>
            <person name="Li C."/>
            <person name="Kuhnert E."/>
            <person name="Cox R.J."/>
            <person name="Crous P.W."/>
            <person name="Spatafora J.W."/>
            <person name="Lail K."/>
            <person name="Amirebrahimi M."/>
            <person name="Lipzen A."/>
            <person name="Pangilinan J."/>
            <person name="Andreopoulos W."/>
            <person name="Hayes R.D."/>
            <person name="Ng V."/>
            <person name="Grigoriev I.V."/>
            <person name="Jackson S.A."/>
            <person name="Sutton T.D.S."/>
            <person name="Dobson A.D.W."/>
            <person name="Rama T."/>
        </authorList>
    </citation>
    <scope>NUCLEOTIDE SEQUENCE</scope>
    <source>
        <strain evidence="3">TRa018bII</strain>
    </source>
</reference>
<dbReference type="InterPro" id="IPR036188">
    <property type="entry name" value="FAD/NAD-bd_sf"/>
</dbReference>